<feature type="transmembrane region" description="Helical" evidence="1">
    <location>
        <begin position="147"/>
        <end position="165"/>
    </location>
</feature>
<dbReference type="PANTHER" id="PTHR41795">
    <property type="entry name" value="EXOPOLYSACCHARIDE SYNTHESIS PROTEIN"/>
    <property type="match status" value="1"/>
</dbReference>
<feature type="transmembrane region" description="Helical" evidence="1">
    <location>
        <begin position="40"/>
        <end position="69"/>
    </location>
</feature>
<dbReference type="InterPro" id="IPR010331">
    <property type="entry name" value="ExoD"/>
</dbReference>
<gene>
    <name evidence="2" type="ORF">GR328_12740</name>
</gene>
<evidence type="ECO:0000256" key="1">
    <source>
        <dbReference type="SAM" id="Phobius"/>
    </source>
</evidence>
<proteinExistence type="predicted"/>
<feature type="transmembrane region" description="Helical" evidence="1">
    <location>
        <begin position="172"/>
        <end position="200"/>
    </location>
</feature>
<dbReference type="OrthoDB" id="8550083at2"/>
<reference evidence="2 3" key="1">
    <citation type="submission" date="2019-12" db="EMBL/GenBank/DDBJ databases">
        <authorList>
            <person name="Yuan C.-G."/>
        </authorList>
    </citation>
    <scope>NUCLEOTIDE SEQUENCE [LARGE SCALE GENOMIC DNA]</scope>
    <source>
        <strain evidence="2 3">KCTC 23863</strain>
    </source>
</reference>
<accession>A0A7X3MSM4</accession>
<evidence type="ECO:0008006" key="4">
    <source>
        <dbReference type="Google" id="ProtNLM"/>
    </source>
</evidence>
<keyword evidence="1" id="KW-0472">Membrane</keyword>
<dbReference type="EMBL" id="WURB01000008">
    <property type="protein sequence ID" value="MXQ12313.1"/>
    <property type="molecule type" value="Genomic_DNA"/>
</dbReference>
<name>A0A7X3MSM4_9HYPH</name>
<dbReference type="Proteomes" id="UP000436483">
    <property type="component" value="Unassembled WGS sequence"/>
</dbReference>
<keyword evidence="1" id="KW-0812">Transmembrane</keyword>
<dbReference type="PIRSF" id="PIRSF033239">
    <property type="entry name" value="ExoD"/>
    <property type="match status" value="1"/>
</dbReference>
<dbReference type="AlphaFoldDB" id="A0A7X3MSM4"/>
<evidence type="ECO:0000313" key="2">
    <source>
        <dbReference type="EMBL" id="MXQ12313.1"/>
    </source>
</evidence>
<protein>
    <recommendedName>
        <fullName evidence="4">Exopolysaccharide biosynthesis protein</fullName>
    </recommendedName>
</protein>
<keyword evidence="3" id="KW-1185">Reference proteome</keyword>
<keyword evidence="1" id="KW-1133">Transmembrane helix</keyword>
<comment type="caution">
    <text evidence="2">The sequence shown here is derived from an EMBL/GenBank/DDBJ whole genome shotgun (WGS) entry which is preliminary data.</text>
</comment>
<dbReference type="RefSeq" id="WP_160884910.1">
    <property type="nucleotide sequence ID" value="NZ_WURB01000008.1"/>
</dbReference>
<dbReference type="PANTHER" id="PTHR41795:SF1">
    <property type="entry name" value="EXOPOLYSACCHARIDE SYNTHESIS PROTEIN"/>
    <property type="match status" value="1"/>
</dbReference>
<dbReference type="Pfam" id="PF06055">
    <property type="entry name" value="ExoD"/>
    <property type="match status" value="1"/>
</dbReference>
<sequence>MTSDRPEAASKVVAAIGRSLPPNPRLSDLVDALGEKAGGILLAIVAVPAIIPVPGVPLGAVFGTVLVILAYRMVGTGGRPWLPQWLGQVRLGAPVIVLLSRRGPVLLRHVEHRLRPRAGLLVANPITPALAAVMALMGTLIALPIPFGNTLPGLAVILMGLGLAARDGLAVLGALILAAVAAGVSIALGWAAVAGVIYLLV</sequence>
<evidence type="ECO:0000313" key="3">
    <source>
        <dbReference type="Proteomes" id="UP000436483"/>
    </source>
</evidence>
<reference evidence="2 3" key="2">
    <citation type="submission" date="2020-01" db="EMBL/GenBank/DDBJ databases">
        <title>Microvirga sp. nov., an arsenate reduction bacterium isolated from Tibet hotspring sediments.</title>
        <authorList>
            <person name="Xian W.-D."/>
            <person name="Li W.-J."/>
        </authorList>
    </citation>
    <scope>NUCLEOTIDE SEQUENCE [LARGE SCALE GENOMIC DNA]</scope>
    <source>
        <strain evidence="2 3">KCTC 23863</strain>
    </source>
</reference>
<feature type="transmembrane region" description="Helical" evidence="1">
    <location>
        <begin position="120"/>
        <end position="141"/>
    </location>
</feature>
<organism evidence="2 3">
    <name type="scientific">Microvirga makkahensis</name>
    <dbReference type="NCBI Taxonomy" id="1128670"/>
    <lineage>
        <taxon>Bacteria</taxon>
        <taxon>Pseudomonadati</taxon>
        <taxon>Pseudomonadota</taxon>
        <taxon>Alphaproteobacteria</taxon>
        <taxon>Hyphomicrobiales</taxon>
        <taxon>Methylobacteriaceae</taxon>
        <taxon>Microvirga</taxon>
    </lineage>
</organism>